<reference evidence="5 6" key="1">
    <citation type="journal article" date="2011" name="J. Bacteriol.">
        <title>Genome sequence of strain IMCC3088, a proteorhodopsin-containing marine bacterium belonging to the OM60/NOR5 clade.</title>
        <authorList>
            <person name="Jang Y."/>
            <person name="Oh H.M."/>
            <person name="Kang I."/>
            <person name="Lee K."/>
            <person name="Yang S.J."/>
            <person name="Cho J.C."/>
        </authorList>
    </citation>
    <scope>NUCLEOTIDE SEQUENCE [LARGE SCALE GENOMIC DNA]</scope>
    <source>
        <strain evidence="5 6">IMCC3088</strain>
    </source>
</reference>
<evidence type="ECO:0000256" key="4">
    <source>
        <dbReference type="ARBA" id="ARBA00023315"/>
    </source>
</evidence>
<keyword evidence="3" id="KW-0677">Repeat</keyword>
<protein>
    <submittedName>
        <fullName evidence="5">UDP-3-O-[3-hydroxymyristoyl] glucosamine N-acyltransferase</fullName>
    </submittedName>
</protein>
<dbReference type="EMBL" id="AEIG01000066">
    <property type="protein sequence ID" value="EGG29031.1"/>
    <property type="molecule type" value="Genomic_DNA"/>
</dbReference>
<evidence type="ECO:0000256" key="3">
    <source>
        <dbReference type="ARBA" id="ARBA00022737"/>
    </source>
</evidence>
<organism evidence="5 6">
    <name type="scientific">Aequoribacter fuscus</name>
    <dbReference type="NCBI Taxonomy" id="2518989"/>
    <lineage>
        <taxon>Bacteria</taxon>
        <taxon>Pseudomonadati</taxon>
        <taxon>Pseudomonadota</taxon>
        <taxon>Gammaproteobacteria</taxon>
        <taxon>Cellvibrionales</taxon>
        <taxon>Halieaceae</taxon>
        <taxon>Aequoribacter</taxon>
    </lineage>
</organism>
<dbReference type="STRING" id="2518989.IMCC3088_2250"/>
<sequence>MYNFQKPITLGWLSQILNIPFCGDGSFKIFGVANSNSPESNSLMFTKTTDLNIHDAVLIAPQDSISQNVLLSPNPRFDFIRALEVINSVIGFQLDDAKPQVHSSVKLGENVVIENGVFVGPNTVIESNVVINRGTYIGENCLIRSNTSIGGDGFGYEREINGKPIKFIHLGGVNIGNNVEVGSNTCIARGTLGNTLIEDNVKIDNLVHIAHNCIIRNGAFIIACSSLSGGVEIGRNAWVAPNATIIQKVKVGENAMVGLGSVVLKDVENGCVVAATPARLIRRPE</sequence>
<proteinExistence type="inferred from homology"/>
<keyword evidence="6" id="KW-1185">Reference proteome</keyword>
<dbReference type="GO" id="GO:0016410">
    <property type="term" value="F:N-acyltransferase activity"/>
    <property type="evidence" value="ECO:0007669"/>
    <property type="project" value="InterPro"/>
</dbReference>
<evidence type="ECO:0000313" key="5">
    <source>
        <dbReference type="EMBL" id="EGG29031.1"/>
    </source>
</evidence>
<dbReference type="GO" id="GO:0009245">
    <property type="term" value="P:lipid A biosynthetic process"/>
    <property type="evidence" value="ECO:0007669"/>
    <property type="project" value="InterPro"/>
</dbReference>
<dbReference type="InterPro" id="IPR011004">
    <property type="entry name" value="Trimer_LpxA-like_sf"/>
</dbReference>
<comment type="similarity">
    <text evidence="1">Belongs to the transferase hexapeptide repeat family.</text>
</comment>
<dbReference type="InterPro" id="IPR001451">
    <property type="entry name" value="Hexapep"/>
</dbReference>
<name>F3L3Q8_9GAMM</name>
<dbReference type="eggNOG" id="COG1044">
    <property type="taxonomic scope" value="Bacteria"/>
</dbReference>
<accession>F3L3Q8</accession>
<evidence type="ECO:0000313" key="6">
    <source>
        <dbReference type="Proteomes" id="UP000005615"/>
    </source>
</evidence>
<comment type="caution">
    <text evidence="5">The sequence shown here is derived from an EMBL/GenBank/DDBJ whole genome shotgun (WGS) entry which is preliminary data.</text>
</comment>
<evidence type="ECO:0000256" key="2">
    <source>
        <dbReference type="ARBA" id="ARBA00022679"/>
    </source>
</evidence>
<dbReference type="RefSeq" id="WP_009576438.1">
    <property type="nucleotide sequence ID" value="NZ_AEIG01000066.1"/>
</dbReference>
<dbReference type="InterPro" id="IPR050179">
    <property type="entry name" value="Trans_hexapeptide_repeat"/>
</dbReference>
<dbReference type="Pfam" id="PF00132">
    <property type="entry name" value="Hexapep"/>
    <property type="match status" value="2"/>
</dbReference>
<dbReference type="InterPro" id="IPR007691">
    <property type="entry name" value="LpxD"/>
</dbReference>
<keyword evidence="4 5" id="KW-0012">Acyltransferase</keyword>
<dbReference type="Proteomes" id="UP000005615">
    <property type="component" value="Unassembled WGS sequence"/>
</dbReference>
<dbReference type="PROSITE" id="PS00101">
    <property type="entry name" value="HEXAPEP_TRANSFERASES"/>
    <property type="match status" value="1"/>
</dbReference>
<gene>
    <name evidence="5" type="ORF">IMCC3088_2250</name>
</gene>
<dbReference type="Gene3D" id="2.160.10.10">
    <property type="entry name" value="Hexapeptide repeat proteins"/>
    <property type="match status" value="1"/>
</dbReference>
<dbReference type="InterPro" id="IPR018357">
    <property type="entry name" value="Hexapep_transf_CS"/>
</dbReference>
<keyword evidence="2 5" id="KW-0808">Transferase</keyword>
<dbReference type="AlphaFoldDB" id="F3L3Q8"/>
<dbReference type="OrthoDB" id="9784739at2"/>
<dbReference type="PANTHER" id="PTHR43300">
    <property type="entry name" value="ACETYLTRANSFERASE"/>
    <property type="match status" value="1"/>
</dbReference>
<dbReference type="CDD" id="cd03352">
    <property type="entry name" value="LbH_LpxD"/>
    <property type="match status" value="1"/>
</dbReference>
<dbReference type="SUPFAM" id="SSF51161">
    <property type="entry name" value="Trimeric LpxA-like enzymes"/>
    <property type="match status" value="1"/>
</dbReference>
<evidence type="ECO:0000256" key="1">
    <source>
        <dbReference type="ARBA" id="ARBA00007274"/>
    </source>
</evidence>
<dbReference type="GO" id="GO:0016020">
    <property type="term" value="C:membrane"/>
    <property type="evidence" value="ECO:0007669"/>
    <property type="project" value="GOC"/>
</dbReference>